<dbReference type="AlphaFoldDB" id="A0A3N4JZC6"/>
<accession>A0A3N4JZC6</accession>
<keyword evidence="3" id="KW-1185">Reference proteome</keyword>
<organism evidence="2 3">
    <name type="scientific">Choiromyces venosus 120613-1</name>
    <dbReference type="NCBI Taxonomy" id="1336337"/>
    <lineage>
        <taxon>Eukaryota</taxon>
        <taxon>Fungi</taxon>
        <taxon>Dikarya</taxon>
        <taxon>Ascomycota</taxon>
        <taxon>Pezizomycotina</taxon>
        <taxon>Pezizomycetes</taxon>
        <taxon>Pezizales</taxon>
        <taxon>Tuberaceae</taxon>
        <taxon>Choiromyces</taxon>
    </lineage>
</organism>
<dbReference type="Proteomes" id="UP000276215">
    <property type="component" value="Unassembled WGS sequence"/>
</dbReference>
<sequence length="55" mass="5953">MLRSFCLPHTVLGQLSFFLFCLPCCTRTSGNSGCPNEGGTVRGRSSQAIDRSETL</sequence>
<protein>
    <submittedName>
        <fullName evidence="2">Uncharacterized protein</fullName>
    </submittedName>
</protein>
<proteinExistence type="predicted"/>
<reference evidence="2 3" key="1">
    <citation type="journal article" date="2018" name="Nat. Ecol. Evol.">
        <title>Pezizomycetes genomes reveal the molecular basis of ectomycorrhizal truffle lifestyle.</title>
        <authorList>
            <person name="Murat C."/>
            <person name="Payen T."/>
            <person name="Noel B."/>
            <person name="Kuo A."/>
            <person name="Morin E."/>
            <person name="Chen J."/>
            <person name="Kohler A."/>
            <person name="Krizsan K."/>
            <person name="Balestrini R."/>
            <person name="Da Silva C."/>
            <person name="Montanini B."/>
            <person name="Hainaut M."/>
            <person name="Levati E."/>
            <person name="Barry K.W."/>
            <person name="Belfiori B."/>
            <person name="Cichocki N."/>
            <person name="Clum A."/>
            <person name="Dockter R.B."/>
            <person name="Fauchery L."/>
            <person name="Guy J."/>
            <person name="Iotti M."/>
            <person name="Le Tacon F."/>
            <person name="Lindquist E.A."/>
            <person name="Lipzen A."/>
            <person name="Malagnac F."/>
            <person name="Mello A."/>
            <person name="Molinier V."/>
            <person name="Miyauchi S."/>
            <person name="Poulain J."/>
            <person name="Riccioni C."/>
            <person name="Rubini A."/>
            <person name="Sitrit Y."/>
            <person name="Splivallo R."/>
            <person name="Traeger S."/>
            <person name="Wang M."/>
            <person name="Zifcakova L."/>
            <person name="Wipf D."/>
            <person name="Zambonelli A."/>
            <person name="Paolocci F."/>
            <person name="Nowrousian M."/>
            <person name="Ottonello S."/>
            <person name="Baldrian P."/>
            <person name="Spatafora J.W."/>
            <person name="Henrissat B."/>
            <person name="Nagy L.G."/>
            <person name="Aury J.M."/>
            <person name="Wincker P."/>
            <person name="Grigoriev I.V."/>
            <person name="Bonfante P."/>
            <person name="Martin F.M."/>
        </authorList>
    </citation>
    <scope>NUCLEOTIDE SEQUENCE [LARGE SCALE GENOMIC DNA]</scope>
    <source>
        <strain evidence="2 3">120613-1</strain>
    </source>
</reference>
<dbReference type="EMBL" id="ML120361">
    <property type="protein sequence ID" value="RPB03706.1"/>
    <property type="molecule type" value="Genomic_DNA"/>
</dbReference>
<evidence type="ECO:0000313" key="3">
    <source>
        <dbReference type="Proteomes" id="UP000276215"/>
    </source>
</evidence>
<evidence type="ECO:0000256" key="1">
    <source>
        <dbReference type="SAM" id="MobiDB-lite"/>
    </source>
</evidence>
<evidence type="ECO:0000313" key="2">
    <source>
        <dbReference type="EMBL" id="RPB03706.1"/>
    </source>
</evidence>
<name>A0A3N4JZC6_9PEZI</name>
<feature type="region of interest" description="Disordered" evidence="1">
    <location>
        <begin position="31"/>
        <end position="55"/>
    </location>
</feature>
<gene>
    <name evidence="2" type="ORF">L873DRAFT_1800210</name>
</gene>